<evidence type="ECO:0000313" key="1">
    <source>
        <dbReference type="EnsemblMetazoa" id="PPA35968.1"/>
    </source>
</evidence>
<proteinExistence type="predicted"/>
<organism evidence="1 2">
    <name type="scientific">Pristionchus pacificus</name>
    <name type="common">Parasitic nematode worm</name>
    <dbReference type="NCBI Taxonomy" id="54126"/>
    <lineage>
        <taxon>Eukaryota</taxon>
        <taxon>Metazoa</taxon>
        <taxon>Ecdysozoa</taxon>
        <taxon>Nematoda</taxon>
        <taxon>Chromadorea</taxon>
        <taxon>Rhabditida</taxon>
        <taxon>Rhabditina</taxon>
        <taxon>Diplogasteromorpha</taxon>
        <taxon>Diplogasteroidea</taxon>
        <taxon>Neodiplogasteridae</taxon>
        <taxon>Pristionchus</taxon>
    </lineage>
</organism>
<dbReference type="OrthoDB" id="10573566at2759"/>
<reference evidence="2" key="1">
    <citation type="journal article" date="2008" name="Nat. Genet.">
        <title>The Pristionchus pacificus genome provides a unique perspective on nematode lifestyle and parasitism.</title>
        <authorList>
            <person name="Dieterich C."/>
            <person name="Clifton S.W."/>
            <person name="Schuster L.N."/>
            <person name="Chinwalla A."/>
            <person name="Delehaunty K."/>
            <person name="Dinkelacker I."/>
            <person name="Fulton L."/>
            <person name="Fulton R."/>
            <person name="Godfrey J."/>
            <person name="Minx P."/>
            <person name="Mitreva M."/>
            <person name="Roeseler W."/>
            <person name="Tian H."/>
            <person name="Witte H."/>
            <person name="Yang S.P."/>
            <person name="Wilson R.K."/>
            <person name="Sommer R.J."/>
        </authorList>
    </citation>
    <scope>NUCLEOTIDE SEQUENCE [LARGE SCALE GENOMIC DNA]</scope>
    <source>
        <strain evidence="2">PS312</strain>
    </source>
</reference>
<keyword evidence="2" id="KW-1185">Reference proteome</keyword>
<sequence length="132" mass="13571">MYLPGEHDVSGALDSVGERLSDAVQVVELGLGDRVVDVDRGHLEVALGEHLGQIVHADEMTYLLDAPLVLLLGLALPGVDGDAGGGDGGRGVVLRGEDVARRPLHGGSELLERLDEHGGLDGHVEASSDAGA</sequence>
<accession>A0A8R1USF2</accession>
<gene>
    <name evidence="1" type="primary">WBGene00274337</name>
</gene>
<name>A0A2A6BKL4_PRIPA</name>
<accession>A0A2A6BKL4</accession>
<evidence type="ECO:0000313" key="2">
    <source>
        <dbReference type="Proteomes" id="UP000005239"/>
    </source>
</evidence>
<protein>
    <submittedName>
        <fullName evidence="1">Uncharacterized protein</fullName>
    </submittedName>
</protein>
<reference evidence="1" key="2">
    <citation type="submission" date="2022-06" db="UniProtKB">
        <authorList>
            <consortium name="EnsemblMetazoa"/>
        </authorList>
    </citation>
    <scope>IDENTIFICATION</scope>
    <source>
        <strain evidence="1">PS312</strain>
    </source>
</reference>
<dbReference type="EnsemblMetazoa" id="PPA35968.1">
    <property type="protein sequence ID" value="PPA35968.1"/>
    <property type="gene ID" value="WBGene00274337"/>
</dbReference>
<dbReference type="AlphaFoldDB" id="A0A2A6BKL4"/>
<dbReference type="Proteomes" id="UP000005239">
    <property type="component" value="Unassembled WGS sequence"/>
</dbReference>
<dbReference type="AntiFam" id="ANF00237">
    <property type="entry name" value="Shadow ORF (opposite ahcY)"/>
</dbReference>